<dbReference type="SFLD" id="SFLDS00029">
    <property type="entry name" value="Radical_SAM"/>
    <property type="match status" value="1"/>
</dbReference>
<dbReference type="SFLD" id="SFLDG01387">
    <property type="entry name" value="BtrN-like_SPASM_domain_contain"/>
    <property type="match status" value="1"/>
</dbReference>
<feature type="region of interest" description="Disordered" evidence="7">
    <location>
        <begin position="213"/>
        <end position="235"/>
    </location>
</feature>
<feature type="domain" description="Radical SAM core" evidence="8">
    <location>
        <begin position="304"/>
        <end position="535"/>
    </location>
</feature>
<keyword evidence="3" id="KW-0949">S-adenosyl-L-methionine</keyword>
<dbReference type="Gene3D" id="3.20.20.70">
    <property type="entry name" value="Aldolase class I"/>
    <property type="match status" value="1"/>
</dbReference>
<evidence type="ECO:0000256" key="2">
    <source>
        <dbReference type="ARBA" id="ARBA00022485"/>
    </source>
</evidence>
<keyword evidence="10" id="KW-1185">Reference proteome</keyword>
<keyword evidence="5" id="KW-0408">Iron</keyword>
<evidence type="ECO:0000259" key="8">
    <source>
        <dbReference type="PROSITE" id="PS51918"/>
    </source>
</evidence>
<feature type="region of interest" description="Disordered" evidence="7">
    <location>
        <begin position="149"/>
        <end position="177"/>
    </location>
</feature>
<dbReference type="GO" id="GO:0046872">
    <property type="term" value="F:metal ion binding"/>
    <property type="evidence" value="ECO:0007669"/>
    <property type="project" value="UniProtKB-KW"/>
</dbReference>
<evidence type="ECO:0000256" key="4">
    <source>
        <dbReference type="ARBA" id="ARBA00022723"/>
    </source>
</evidence>
<feature type="compositionally biased region" description="Low complexity" evidence="7">
    <location>
        <begin position="54"/>
        <end position="66"/>
    </location>
</feature>
<keyword evidence="6" id="KW-0411">Iron-sulfur</keyword>
<accession>A0A9W7KNK5</accession>
<organism evidence="9 10">
    <name type="scientific">Roseomonas genomospecies 6</name>
    <dbReference type="NCBI Taxonomy" id="214106"/>
    <lineage>
        <taxon>Bacteria</taxon>
        <taxon>Pseudomonadati</taxon>
        <taxon>Pseudomonadota</taxon>
        <taxon>Alphaproteobacteria</taxon>
        <taxon>Acetobacterales</taxon>
        <taxon>Roseomonadaceae</taxon>
        <taxon>Roseomonas</taxon>
    </lineage>
</organism>
<evidence type="ECO:0000256" key="7">
    <source>
        <dbReference type="SAM" id="MobiDB-lite"/>
    </source>
</evidence>
<dbReference type="AlphaFoldDB" id="A0A9W7KNK5"/>
<evidence type="ECO:0000256" key="6">
    <source>
        <dbReference type="ARBA" id="ARBA00023014"/>
    </source>
</evidence>
<feature type="compositionally biased region" description="Basic residues" evidence="7">
    <location>
        <begin position="76"/>
        <end position="85"/>
    </location>
</feature>
<feature type="region of interest" description="Disordered" evidence="7">
    <location>
        <begin position="19"/>
        <end position="128"/>
    </location>
</feature>
<comment type="cofactor">
    <cofactor evidence="1">
        <name>[4Fe-4S] cluster</name>
        <dbReference type="ChEBI" id="CHEBI:49883"/>
    </cofactor>
</comment>
<evidence type="ECO:0000256" key="3">
    <source>
        <dbReference type="ARBA" id="ARBA00022691"/>
    </source>
</evidence>
<keyword evidence="4" id="KW-0479">Metal-binding</keyword>
<dbReference type="InterPro" id="IPR050377">
    <property type="entry name" value="Radical_SAM_PqqE_MftC-like"/>
</dbReference>
<name>A0A9W7KNK5_9PROT</name>
<dbReference type="GO" id="GO:0051536">
    <property type="term" value="F:iron-sulfur cluster binding"/>
    <property type="evidence" value="ECO:0007669"/>
    <property type="project" value="UniProtKB-KW"/>
</dbReference>
<sequence length="601" mass="67671">MHRGRDDRRRRRCRGWALWAGGDRPDRPSPSQHRIRDLPASALGDHRAGRGIFRPDSAGSGAGPARPGRKHDLPPRRCRSRRFPQSRHGALPTRLGDGRFDAASRPLPGTGGGIPHPGSGTASRFRRRPSVHLRRLSEAGPALCRRALAGPAPSGVDRHAGGRSHRAEHGHGIPLPRLDTHSAAAGWRTVRDLLHGVAGCPARKRGALRERIGRPPAQSNSSLGGSTRLGAKPPANLRRGYMDVVPGATGTHGDTLPVYSVPPEDLPTRQQLLEQYATTLNAVETNFLRSQTPTTPEEIYRRLRYFPNQVLLETSSYCQLQCTMCARQFNPRPWGRMDETLAHKIIDEVLEGAPWVRMWFCYFGEPLVSKKIGLYERIRYAKDRGLKRAAINTNGNLLDRETIRRLAESGLDEIYIGIDASTKETYEQKVRIGGNFDTVMRNVHDAIELAGDRMQISVQFAVLDVNQHELEPFREYWSKHPVQIYIRPKMTWINYLSDEIGTGQERRHACAWIFDSINVNENGEVPFCINDWEGKLVHGNLREESIFDVWQRKVYPHLVAHSAGNWEALPAFCRSCPDWQSKKPKNLEAIQLFAHYARQNG</sequence>
<evidence type="ECO:0000256" key="1">
    <source>
        <dbReference type="ARBA" id="ARBA00001966"/>
    </source>
</evidence>
<reference evidence="9 10" key="1">
    <citation type="submission" date="2018-07" db="EMBL/GenBank/DDBJ databases">
        <title>Genome sequence of Azospirillum sp. ATCC 49961.</title>
        <authorList>
            <person name="Sant'Anna F.H."/>
            <person name="Baldani J.I."/>
            <person name="Zilli J.E."/>
            <person name="Reis V.M."/>
            <person name="Hartmann A."/>
            <person name="Cruz L."/>
            <person name="de Souza E.M."/>
            <person name="de Oliveira Pedrosa F."/>
            <person name="Passaglia L.M.P."/>
        </authorList>
    </citation>
    <scope>NUCLEOTIDE SEQUENCE [LARGE SCALE GENOMIC DNA]</scope>
    <source>
        <strain evidence="9 10">ATCC 49961</strain>
    </source>
</reference>
<dbReference type="InterPro" id="IPR013785">
    <property type="entry name" value="Aldolase_TIM"/>
</dbReference>
<dbReference type="GO" id="GO:0003824">
    <property type="term" value="F:catalytic activity"/>
    <property type="evidence" value="ECO:0007669"/>
    <property type="project" value="InterPro"/>
</dbReference>
<dbReference type="Proteomes" id="UP000480854">
    <property type="component" value="Unassembled WGS sequence"/>
</dbReference>
<dbReference type="InterPro" id="IPR058240">
    <property type="entry name" value="rSAM_sf"/>
</dbReference>
<dbReference type="InterPro" id="IPR034391">
    <property type="entry name" value="AdoMet-like_SPASM_containing"/>
</dbReference>
<proteinExistence type="predicted"/>
<feature type="compositionally biased region" description="Basic and acidic residues" evidence="7">
    <location>
        <begin position="156"/>
        <end position="171"/>
    </location>
</feature>
<dbReference type="Pfam" id="PF04055">
    <property type="entry name" value="Radical_SAM"/>
    <property type="match status" value="1"/>
</dbReference>
<dbReference type="InterPro" id="IPR023885">
    <property type="entry name" value="4Fe4S-binding_SPASM_dom"/>
</dbReference>
<dbReference type="CDD" id="cd01335">
    <property type="entry name" value="Radical_SAM"/>
    <property type="match status" value="1"/>
</dbReference>
<dbReference type="EMBL" id="QOKW01000039">
    <property type="protein sequence ID" value="KAA0676211.1"/>
    <property type="molecule type" value="Genomic_DNA"/>
</dbReference>
<dbReference type="Pfam" id="PF13186">
    <property type="entry name" value="SPASM"/>
    <property type="match status" value="1"/>
</dbReference>
<dbReference type="InterPro" id="IPR007197">
    <property type="entry name" value="rSAM"/>
</dbReference>
<protein>
    <submittedName>
        <fullName evidence="9">Radical SAM protein</fullName>
    </submittedName>
</protein>
<dbReference type="PROSITE" id="PS51918">
    <property type="entry name" value="RADICAL_SAM"/>
    <property type="match status" value="1"/>
</dbReference>
<dbReference type="SUPFAM" id="SSF102114">
    <property type="entry name" value="Radical SAM enzymes"/>
    <property type="match status" value="1"/>
</dbReference>
<evidence type="ECO:0000313" key="9">
    <source>
        <dbReference type="EMBL" id="KAA0676211.1"/>
    </source>
</evidence>
<comment type="caution">
    <text evidence="9">The sequence shown here is derived from an EMBL/GenBank/DDBJ whole genome shotgun (WGS) entry which is preliminary data.</text>
</comment>
<evidence type="ECO:0000313" key="10">
    <source>
        <dbReference type="Proteomes" id="UP000480854"/>
    </source>
</evidence>
<dbReference type="OrthoDB" id="9801573at2"/>
<dbReference type="SFLD" id="SFLDG01067">
    <property type="entry name" value="SPASM/twitch_domain_containing"/>
    <property type="match status" value="1"/>
</dbReference>
<evidence type="ECO:0000256" key="5">
    <source>
        <dbReference type="ARBA" id="ARBA00023004"/>
    </source>
</evidence>
<dbReference type="PANTHER" id="PTHR11228:SF34">
    <property type="entry name" value="TUNGSTEN-CONTAINING ALDEHYDE FERREDOXIN OXIDOREDUCTASE COFACTOR MODIFYING PROTEIN"/>
    <property type="match status" value="1"/>
</dbReference>
<dbReference type="PANTHER" id="PTHR11228">
    <property type="entry name" value="RADICAL SAM DOMAIN PROTEIN"/>
    <property type="match status" value="1"/>
</dbReference>
<gene>
    <name evidence="9" type="ORF">DS843_28065</name>
</gene>
<keyword evidence="2" id="KW-0004">4Fe-4S</keyword>